<feature type="domain" description="Flagellin N-terminal" evidence="6">
    <location>
        <begin position="45"/>
        <end position="180"/>
    </location>
</feature>
<dbReference type="Pfam" id="PF00700">
    <property type="entry name" value="Flagellin_C"/>
    <property type="match status" value="1"/>
</dbReference>
<keyword evidence="5" id="KW-1133">Transmembrane helix</keyword>
<dbReference type="GO" id="GO:0009288">
    <property type="term" value="C:bacterial-type flagellum"/>
    <property type="evidence" value="ECO:0007669"/>
    <property type="project" value="UniProtKB-SubCell"/>
</dbReference>
<dbReference type="PANTHER" id="PTHR42792">
    <property type="entry name" value="FLAGELLIN"/>
    <property type="match status" value="1"/>
</dbReference>
<evidence type="ECO:0000313" key="8">
    <source>
        <dbReference type="EMBL" id="SHI37605.1"/>
    </source>
</evidence>
<dbReference type="Gene3D" id="1.20.1330.10">
    <property type="entry name" value="f41 fragment of flagellin, N-terminal domain"/>
    <property type="match status" value="2"/>
</dbReference>
<evidence type="ECO:0000256" key="4">
    <source>
        <dbReference type="RuleBase" id="RU362073"/>
    </source>
</evidence>
<dbReference type="InterPro" id="IPR001492">
    <property type="entry name" value="Flagellin"/>
</dbReference>
<dbReference type="InterPro" id="IPR042187">
    <property type="entry name" value="Flagellin_C_sub2"/>
</dbReference>
<reference evidence="8 9" key="1">
    <citation type="submission" date="2016-11" db="EMBL/GenBank/DDBJ databases">
        <authorList>
            <person name="Jaros S."/>
            <person name="Januszkiewicz K."/>
            <person name="Wedrychowicz H."/>
        </authorList>
    </citation>
    <scope>NUCLEOTIDE SEQUENCE [LARGE SCALE GENOMIC DNA]</scope>
    <source>
        <strain evidence="8 9">DSM 3074</strain>
    </source>
</reference>
<dbReference type="Gene3D" id="6.10.10.10">
    <property type="entry name" value="Flagellar export chaperone, C-terminal domain"/>
    <property type="match status" value="1"/>
</dbReference>
<dbReference type="Pfam" id="PF00669">
    <property type="entry name" value="Flagellin_N"/>
    <property type="match status" value="1"/>
</dbReference>
<dbReference type="AlphaFoldDB" id="A0A1M6AMD4"/>
<protein>
    <recommendedName>
        <fullName evidence="2 4">Flagellin</fullName>
    </recommendedName>
</protein>
<evidence type="ECO:0000256" key="3">
    <source>
        <dbReference type="ARBA" id="ARBA00023143"/>
    </source>
</evidence>
<keyword evidence="5" id="KW-0472">Membrane</keyword>
<proteinExistence type="inferred from homology"/>
<evidence type="ECO:0000256" key="5">
    <source>
        <dbReference type="SAM" id="Phobius"/>
    </source>
</evidence>
<dbReference type="NCBIfam" id="NF033876">
    <property type="entry name" value="flagella_HExxH"/>
    <property type="match status" value="1"/>
</dbReference>
<gene>
    <name evidence="8" type="ORF">SAMN02745671_00432</name>
</gene>
<keyword evidence="5" id="KW-0812">Transmembrane</keyword>
<name>A0A1M6AMD4_9FIRM</name>
<comment type="function">
    <text evidence="4">Flagellin is the subunit protein which polymerizes to form the filaments of bacterial flagella.</text>
</comment>
<keyword evidence="8" id="KW-0966">Cell projection</keyword>
<keyword evidence="4" id="KW-0964">Secreted</keyword>
<dbReference type="EMBL" id="FQYW01000004">
    <property type="protein sequence ID" value="SHI37605.1"/>
    <property type="molecule type" value="Genomic_DNA"/>
</dbReference>
<dbReference type="GO" id="GO:0005198">
    <property type="term" value="F:structural molecule activity"/>
    <property type="evidence" value="ECO:0007669"/>
    <property type="project" value="UniProtKB-UniRule"/>
</dbReference>
<dbReference type="InterPro" id="IPR046358">
    <property type="entry name" value="Flagellin_C"/>
</dbReference>
<feature type="domain" description="Flagellin C-terminal" evidence="7">
    <location>
        <begin position="549"/>
        <end position="631"/>
    </location>
</feature>
<comment type="subcellular location">
    <subcellularLocation>
        <location evidence="4">Secreted</location>
    </subcellularLocation>
    <subcellularLocation>
        <location evidence="4">Bacterial flagellum</location>
    </subcellularLocation>
</comment>
<evidence type="ECO:0000256" key="1">
    <source>
        <dbReference type="ARBA" id="ARBA00005709"/>
    </source>
</evidence>
<sequence length="632" mass="68486">MKTRPLAIKYFFNLDFSPSYCFTINMIRVVVFDLKIWVIIMAMVINNNIAAMTILGETNKNSKAMKKGLEKLSSGMKINSAGDGASEYSISEKMRAQIRSLDQDSQNAQNARSLLKVADGVLSNSVAIMRTMKEKAIDAANDTNTDSDRAIIQKDIDQQIDQLNDNSLVTFNGKYLFDGSADHTYSKEQTIMAALNTEWIGNSLDLIARSTGLGFDKGNTSVNEMDVVFKEEDNNALAYVSYTYMDGVTNKLTMTVNMKYYKNLVDGDVNGSTTDPTAGYLDRTIAHEMTHAVMAASIEGFSDLYECITEGAAEVVHGIDDDRGPTIQSLANSQSIASTLSASSGTGNVNQYAAGYVMFRYMAAQCGFTAEHSLSNFMQSLASGKGAMTSERIDAAISSATQGKFKSFTDLKTKMAADEAKAGDGTKFLKAYCDIILPNEDTGAITGRDAGVSRIDKTDESVVPEGGSVKFWTNPDSDSTFINGLEVKWPMEYMDIRGGLFFQVGTKAAQNIHAVFSNADAQSLGLQDKDGKNLSVQTQGAAENAIAQLDKSIERALNQLTKIGALSSRLEYTDANIITASENVTSAESVIRDSDMAKEMTAYTKNNVLLQAAQSMLSQANQNSSAVLSLLQ</sequence>
<dbReference type="PANTHER" id="PTHR42792:SF2">
    <property type="entry name" value="FLAGELLIN"/>
    <property type="match status" value="1"/>
</dbReference>
<dbReference type="GO" id="GO:0005576">
    <property type="term" value="C:extracellular region"/>
    <property type="evidence" value="ECO:0007669"/>
    <property type="project" value="UniProtKB-SubCell"/>
</dbReference>
<keyword evidence="8" id="KW-0282">Flagellum</keyword>
<evidence type="ECO:0000259" key="7">
    <source>
        <dbReference type="Pfam" id="PF00700"/>
    </source>
</evidence>
<keyword evidence="8" id="KW-0969">Cilium</keyword>
<dbReference type="Proteomes" id="UP000191240">
    <property type="component" value="Unassembled WGS sequence"/>
</dbReference>
<evidence type="ECO:0000313" key="9">
    <source>
        <dbReference type="Proteomes" id="UP000191240"/>
    </source>
</evidence>
<dbReference type="InterPro" id="IPR001029">
    <property type="entry name" value="Flagellin_N"/>
</dbReference>
<keyword evidence="3 4" id="KW-0975">Bacterial flagellum</keyword>
<evidence type="ECO:0000259" key="6">
    <source>
        <dbReference type="Pfam" id="PF00669"/>
    </source>
</evidence>
<dbReference type="SUPFAM" id="SSF64518">
    <property type="entry name" value="Phase 1 flagellin"/>
    <property type="match status" value="1"/>
</dbReference>
<feature type="transmembrane region" description="Helical" evidence="5">
    <location>
        <begin position="36"/>
        <end position="56"/>
    </location>
</feature>
<organism evidence="8 9">
    <name type="scientific">Anaerovibrio lipolyticus DSM 3074</name>
    <dbReference type="NCBI Taxonomy" id="1120997"/>
    <lineage>
        <taxon>Bacteria</taxon>
        <taxon>Bacillati</taxon>
        <taxon>Bacillota</taxon>
        <taxon>Negativicutes</taxon>
        <taxon>Selenomonadales</taxon>
        <taxon>Selenomonadaceae</taxon>
        <taxon>Anaerovibrio</taxon>
    </lineage>
</organism>
<evidence type="ECO:0000256" key="2">
    <source>
        <dbReference type="ARBA" id="ARBA00020110"/>
    </source>
</evidence>
<accession>A0A1M6AMD4</accession>
<comment type="similarity">
    <text evidence="1 4">Belongs to the bacterial flagellin family.</text>
</comment>